<dbReference type="AlphaFoldDB" id="A0A7J6D707"/>
<gene>
    <name evidence="1" type="ORF">G5714_002548</name>
</gene>
<name>A0A7J6D707_9TELE</name>
<dbReference type="Proteomes" id="UP000579812">
    <property type="component" value="Unassembled WGS sequence"/>
</dbReference>
<evidence type="ECO:0000313" key="1">
    <source>
        <dbReference type="EMBL" id="KAF4115059.1"/>
    </source>
</evidence>
<dbReference type="EMBL" id="JAAMOB010000003">
    <property type="protein sequence ID" value="KAF4115059.1"/>
    <property type="molecule type" value="Genomic_DNA"/>
</dbReference>
<reference evidence="1 2" key="1">
    <citation type="submission" date="2020-04" db="EMBL/GenBank/DDBJ databases">
        <title>Chromosome-level genome assembly of a cyprinid fish Onychostoma macrolepis by integration of Nanopore Sequencing, Bionano and Hi-C technology.</title>
        <authorList>
            <person name="Wang D."/>
        </authorList>
    </citation>
    <scope>NUCLEOTIDE SEQUENCE [LARGE SCALE GENOMIC DNA]</scope>
    <source>
        <strain evidence="1">SWU-2019</strain>
        <tissue evidence="1">Muscle</tissue>
    </source>
</reference>
<proteinExistence type="predicted"/>
<comment type="caution">
    <text evidence="1">The sequence shown here is derived from an EMBL/GenBank/DDBJ whole genome shotgun (WGS) entry which is preliminary data.</text>
</comment>
<evidence type="ECO:0000313" key="2">
    <source>
        <dbReference type="Proteomes" id="UP000579812"/>
    </source>
</evidence>
<keyword evidence="2" id="KW-1185">Reference proteome</keyword>
<protein>
    <submittedName>
        <fullName evidence="1">Uncharacterized protein</fullName>
    </submittedName>
</protein>
<organism evidence="1 2">
    <name type="scientific">Onychostoma macrolepis</name>
    <dbReference type="NCBI Taxonomy" id="369639"/>
    <lineage>
        <taxon>Eukaryota</taxon>
        <taxon>Metazoa</taxon>
        <taxon>Chordata</taxon>
        <taxon>Craniata</taxon>
        <taxon>Vertebrata</taxon>
        <taxon>Euteleostomi</taxon>
        <taxon>Actinopterygii</taxon>
        <taxon>Neopterygii</taxon>
        <taxon>Teleostei</taxon>
        <taxon>Ostariophysi</taxon>
        <taxon>Cypriniformes</taxon>
        <taxon>Cyprinidae</taxon>
        <taxon>Acrossocheilinae</taxon>
        <taxon>Onychostoma</taxon>
    </lineage>
</organism>
<sequence>MKTDLTRVFKLIPATKVLFSDILPRLNWRGQTGRSAYGIERSRRWLNGAMSGFLSERNMHCIPHRNISLLHLIRDGVHLSHFLPDLQNQPLAELLLEDLADYSDVHLQDLLDLDDL</sequence>
<accession>A0A7J6D707</accession>